<name>A0ABQ2MJL0_9ACTN</name>
<dbReference type="Proteomes" id="UP000656881">
    <property type="component" value="Unassembled WGS sequence"/>
</dbReference>
<organism evidence="2 3">
    <name type="scientific">Streptomyces lasiicapitis</name>
    <dbReference type="NCBI Taxonomy" id="1923961"/>
    <lineage>
        <taxon>Bacteria</taxon>
        <taxon>Bacillati</taxon>
        <taxon>Actinomycetota</taxon>
        <taxon>Actinomycetes</taxon>
        <taxon>Kitasatosporales</taxon>
        <taxon>Streptomycetaceae</taxon>
        <taxon>Streptomyces</taxon>
    </lineage>
</organism>
<feature type="transmembrane region" description="Helical" evidence="1">
    <location>
        <begin position="37"/>
        <end position="57"/>
    </location>
</feature>
<dbReference type="InterPro" id="IPR021443">
    <property type="entry name" value="DUF3093"/>
</dbReference>
<keyword evidence="1" id="KW-0472">Membrane</keyword>
<accession>A0ABQ2MJL0</accession>
<sequence length="177" mass="19082">MHYVEKPTKTWSVICIAVYLVGIAYMGVGTLPKDLGIWLGMCALFLLPLLICLLVPLSKWIYHRIELDAQTLRVGRERIPLVAIDPRSVQAAAGEALPGAAQRYATSLNTVDAPLPGFRAADHGNPRLVGGAWGLPMGMDSVVIGTRQGERLTIATRDRAAFLAALSHATAAPHHQL</sequence>
<evidence type="ECO:0000256" key="1">
    <source>
        <dbReference type="SAM" id="Phobius"/>
    </source>
</evidence>
<gene>
    <name evidence="2" type="ORF">GCM10012286_59270</name>
</gene>
<feature type="transmembrane region" description="Helical" evidence="1">
    <location>
        <begin position="12"/>
        <end position="31"/>
    </location>
</feature>
<evidence type="ECO:0008006" key="4">
    <source>
        <dbReference type="Google" id="ProtNLM"/>
    </source>
</evidence>
<comment type="caution">
    <text evidence="2">The sequence shown here is derived from an EMBL/GenBank/DDBJ whole genome shotgun (WGS) entry which is preliminary data.</text>
</comment>
<evidence type="ECO:0000313" key="2">
    <source>
        <dbReference type="EMBL" id="GGO52980.1"/>
    </source>
</evidence>
<reference evidence="3" key="1">
    <citation type="journal article" date="2019" name="Int. J. Syst. Evol. Microbiol.">
        <title>The Global Catalogue of Microorganisms (GCM) 10K type strain sequencing project: providing services to taxonomists for standard genome sequencing and annotation.</title>
        <authorList>
            <consortium name="The Broad Institute Genomics Platform"/>
            <consortium name="The Broad Institute Genome Sequencing Center for Infectious Disease"/>
            <person name="Wu L."/>
            <person name="Ma J."/>
        </authorList>
    </citation>
    <scope>NUCLEOTIDE SEQUENCE [LARGE SCALE GENOMIC DNA]</scope>
    <source>
        <strain evidence="3">CGMCC 4.7349</strain>
    </source>
</reference>
<dbReference type="Pfam" id="PF11292">
    <property type="entry name" value="DUF3093"/>
    <property type="match status" value="1"/>
</dbReference>
<evidence type="ECO:0000313" key="3">
    <source>
        <dbReference type="Proteomes" id="UP000656881"/>
    </source>
</evidence>
<dbReference type="EMBL" id="BMNG01000014">
    <property type="protein sequence ID" value="GGO52980.1"/>
    <property type="molecule type" value="Genomic_DNA"/>
</dbReference>
<keyword evidence="3" id="KW-1185">Reference proteome</keyword>
<proteinExistence type="predicted"/>
<protein>
    <recommendedName>
        <fullName evidence="4">Bacterial Pleckstrin homology domain-containing protein</fullName>
    </recommendedName>
</protein>
<dbReference type="RefSeq" id="WP_189176292.1">
    <property type="nucleotide sequence ID" value="NZ_BMNG01000014.1"/>
</dbReference>
<keyword evidence="1" id="KW-1133">Transmembrane helix</keyword>
<keyword evidence="1" id="KW-0812">Transmembrane</keyword>